<feature type="transmembrane region" description="Helical" evidence="1">
    <location>
        <begin position="6"/>
        <end position="26"/>
    </location>
</feature>
<reference evidence="3" key="1">
    <citation type="journal article" date="2019" name="Int. J. Syst. Evol. Microbiol.">
        <title>The Global Catalogue of Microorganisms (GCM) 10K type strain sequencing project: providing services to taxonomists for standard genome sequencing and annotation.</title>
        <authorList>
            <consortium name="The Broad Institute Genomics Platform"/>
            <consortium name="The Broad Institute Genome Sequencing Center for Infectious Disease"/>
            <person name="Wu L."/>
            <person name="Ma J."/>
        </authorList>
    </citation>
    <scope>NUCLEOTIDE SEQUENCE [LARGE SCALE GENOMIC DNA]</scope>
    <source>
        <strain evidence="3">CGMCC 1.16619</strain>
    </source>
</reference>
<keyword evidence="1" id="KW-0472">Membrane</keyword>
<feature type="transmembrane region" description="Helical" evidence="1">
    <location>
        <begin position="119"/>
        <end position="139"/>
    </location>
</feature>
<keyword evidence="1" id="KW-1133">Transmembrane helix</keyword>
<proteinExistence type="predicted"/>
<evidence type="ECO:0000256" key="1">
    <source>
        <dbReference type="SAM" id="Phobius"/>
    </source>
</evidence>
<gene>
    <name evidence="2" type="ORF">ACFPPA_13925</name>
</gene>
<feature type="transmembrane region" description="Helical" evidence="1">
    <location>
        <begin position="151"/>
        <end position="171"/>
    </location>
</feature>
<dbReference type="RefSeq" id="WP_377320929.1">
    <property type="nucleotide sequence ID" value="NZ_JBHSNF010000003.1"/>
</dbReference>
<evidence type="ECO:0000313" key="2">
    <source>
        <dbReference type="EMBL" id="MFC5526836.1"/>
    </source>
</evidence>
<organism evidence="2 3">
    <name type="scientific">Rhodanobacter ginsengisoli</name>
    <dbReference type="NCBI Taxonomy" id="418646"/>
    <lineage>
        <taxon>Bacteria</taxon>
        <taxon>Pseudomonadati</taxon>
        <taxon>Pseudomonadota</taxon>
        <taxon>Gammaproteobacteria</taxon>
        <taxon>Lysobacterales</taxon>
        <taxon>Rhodanobacteraceae</taxon>
        <taxon>Rhodanobacter</taxon>
    </lineage>
</organism>
<comment type="caution">
    <text evidence="2">The sequence shown here is derived from an EMBL/GenBank/DDBJ whole genome shotgun (WGS) entry which is preliminary data.</text>
</comment>
<dbReference type="Proteomes" id="UP001596114">
    <property type="component" value="Unassembled WGS sequence"/>
</dbReference>
<protein>
    <submittedName>
        <fullName evidence="2">Uncharacterized protein</fullName>
    </submittedName>
</protein>
<sequence length="236" mass="26369">MTPHDQWLLMGGVVGLYLYDSALLLFHNEIVLESKRHGYLVSAGGALEIGGRYLFLPNPCCPHRLLIRLGWSAGEARDRPRPPWKRTRLALSIIAPWTWLLLGLFFVALPYALWVGTNVVLLCWLLLTYLVITAMLLHVHRHRKALNLSTHALIALAFDTLLCAPFAINIVRKISLRQVTPDLRSVASSLLSTAEHSVLTGILRRRIQTSLCFLEQGSAASDALHAYLKHVEDGTP</sequence>
<accession>A0ABW0QPD1</accession>
<dbReference type="EMBL" id="JBHSNF010000003">
    <property type="protein sequence ID" value="MFC5526836.1"/>
    <property type="molecule type" value="Genomic_DNA"/>
</dbReference>
<keyword evidence="3" id="KW-1185">Reference proteome</keyword>
<name>A0ABW0QPD1_9GAMM</name>
<feature type="transmembrane region" description="Helical" evidence="1">
    <location>
        <begin position="89"/>
        <end position="113"/>
    </location>
</feature>
<keyword evidence="1" id="KW-0812">Transmembrane</keyword>
<evidence type="ECO:0000313" key="3">
    <source>
        <dbReference type="Proteomes" id="UP001596114"/>
    </source>
</evidence>